<feature type="domain" description="AsmA" evidence="2">
    <location>
        <begin position="1"/>
        <end position="542"/>
    </location>
</feature>
<name>A0A1W6B4F7_9GAMM</name>
<dbReference type="OrthoDB" id="7053268at2"/>
<feature type="region of interest" description="Disordered" evidence="1">
    <location>
        <begin position="533"/>
        <end position="560"/>
    </location>
</feature>
<dbReference type="Proteomes" id="UP000192900">
    <property type="component" value="Chromosome"/>
</dbReference>
<dbReference type="Pfam" id="PF05170">
    <property type="entry name" value="AsmA"/>
    <property type="match status" value="1"/>
</dbReference>
<dbReference type="STRING" id="1891675.B1H58_07910"/>
<reference evidence="3 4" key="1">
    <citation type="submission" date="2017-02" db="EMBL/GenBank/DDBJ databases">
        <title>Complete genome sequence of the drought resistance-promoting endophyte Pantoea alhagi LTYR-11Z.</title>
        <authorList>
            <person name="Zhang L."/>
        </authorList>
    </citation>
    <scope>NUCLEOTIDE SEQUENCE [LARGE SCALE GENOMIC DNA]</scope>
    <source>
        <strain evidence="3 4">LTYR-11Z</strain>
    </source>
</reference>
<organism evidence="3 4">
    <name type="scientific">Pantoea alhagi</name>
    <dbReference type="NCBI Taxonomy" id="1891675"/>
    <lineage>
        <taxon>Bacteria</taxon>
        <taxon>Pseudomonadati</taxon>
        <taxon>Pseudomonadota</taxon>
        <taxon>Gammaproteobacteria</taxon>
        <taxon>Enterobacterales</taxon>
        <taxon>Erwiniaceae</taxon>
        <taxon>Pantoea</taxon>
    </lineage>
</organism>
<evidence type="ECO:0000313" key="4">
    <source>
        <dbReference type="Proteomes" id="UP000192900"/>
    </source>
</evidence>
<dbReference type="KEGG" id="palh:B1H58_07910"/>
<dbReference type="RefSeq" id="WP_085069253.1">
    <property type="nucleotide sequence ID" value="NZ_CP019706.1"/>
</dbReference>
<accession>A0A1W6B4F7</accession>
<evidence type="ECO:0000313" key="3">
    <source>
        <dbReference type="EMBL" id="ARJ41956.1"/>
    </source>
</evidence>
<dbReference type="AlphaFoldDB" id="A0A1W6B4F7"/>
<evidence type="ECO:0000256" key="1">
    <source>
        <dbReference type="SAM" id="MobiDB-lite"/>
    </source>
</evidence>
<evidence type="ECO:0000259" key="2">
    <source>
        <dbReference type="Pfam" id="PF05170"/>
    </source>
</evidence>
<proteinExistence type="predicted"/>
<dbReference type="InterPro" id="IPR007844">
    <property type="entry name" value="AsmA"/>
</dbReference>
<gene>
    <name evidence="3" type="ORF">B1H58_07910</name>
</gene>
<dbReference type="EMBL" id="CP019706">
    <property type="protein sequence ID" value="ARJ41956.1"/>
    <property type="molecule type" value="Genomic_DNA"/>
</dbReference>
<protein>
    <recommendedName>
        <fullName evidence="2">AsmA domain-containing protein</fullName>
    </recommendedName>
</protein>
<sequence>MKFIGKLTLSLLLLLLLALVTIYLLLQTRWGAEWVSRRISDDTAWHLSVSKIEHNFSAPGLLTLRNVSFGHDGQPAVMVAKTVNLGLSLSLFSEAPRFTRIELQDGALNAANMSANMTLPLQAERLQLRNMQLHSPRQTFNAIALNGGVIPWQPRAGNILGNKASFQASAESVTLQGVTVTHALVQGKINDKVLVINNFGGDLARGSVTGSAQRDAQGKWDVSALRLNDIRLQTDKSLSAFLQPLRSLPAVHFSRVDVTNTHLQGPDWAVTDLDLLLKSVTLSNGDWQSDDGSLALNADNFINGQLTLNDPILNLDFSPQGITDARFSSRWVNGLIRAQGSWQRQTKRLTLDELVLAGLEYTLPENWRDRWMASLPAWLDSVLVKKLSGNRNLIIDVNPQYPFQITALDTNGSDLLLAQHRQWGIWQGSLNLNAAEATFNRTDVRHPSLALNADAEQIAVTEMSAFVDKGMLEGAATLDQTPARHLSLTLNGRAVPADVLQNWGWPAPPLTGQATLQLQLNARLAAKTPLKSSANGTLTLSTDGKTLQQSMTQGEVSTHP</sequence>
<keyword evidence="4" id="KW-1185">Reference proteome</keyword>